<accession>U5GQ50</accession>
<sequence>MFVCMTNKDSLKMDVAVVKGNHALPPVVPLIWCFCKLISNAITSSTSVFWSRVSIYGFPYWRRVVALMGMPKARFCSPCDVNFGSSSIDIQNLENYQLSILCKI</sequence>
<dbReference type="EMBL" id="CM009290">
    <property type="protein sequence ID" value="PNT55110.1"/>
    <property type="molecule type" value="Genomic_DNA"/>
</dbReference>
<reference evidence="1 2" key="1">
    <citation type="journal article" date="2006" name="Science">
        <title>The genome of black cottonwood, Populus trichocarpa (Torr. &amp; Gray).</title>
        <authorList>
            <person name="Tuskan G.A."/>
            <person name="Difazio S."/>
            <person name="Jansson S."/>
            <person name="Bohlmann J."/>
            <person name="Grigoriev I."/>
            <person name="Hellsten U."/>
            <person name="Putnam N."/>
            <person name="Ralph S."/>
            <person name="Rombauts S."/>
            <person name="Salamov A."/>
            <person name="Schein J."/>
            <person name="Sterck L."/>
            <person name="Aerts A."/>
            <person name="Bhalerao R.R."/>
            <person name="Bhalerao R.P."/>
            <person name="Blaudez D."/>
            <person name="Boerjan W."/>
            <person name="Brun A."/>
            <person name="Brunner A."/>
            <person name="Busov V."/>
            <person name="Campbell M."/>
            <person name="Carlson J."/>
            <person name="Chalot M."/>
            <person name="Chapman J."/>
            <person name="Chen G.L."/>
            <person name="Cooper D."/>
            <person name="Coutinho P.M."/>
            <person name="Couturier J."/>
            <person name="Covert S."/>
            <person name="Cronk Q."/>
            <person name="Cunningham R."/>
            <person name="Davis J."/>
            <person name="Degroeve S."/>
            <person name="Dejardin A."/>
            <person name="Depamphilis C."/>
            <person name="Detter J."/>
            <person name="Dirks B."/>
            <person name="Dubchak I."/>
            <person name="Duplessis S."/>
            <person name="Ehlting J."/>
            <person name="Ellis B."/>
            <person name="Gendler K."/>
            <person name="Goodstein D."/>
            <person name="Gribskov M."/>
            <person name="Grimwood J."/>
            <person name="Groover A."/>
            <person name="Gunter L."/>
            <person name="Hamberger B."/>
            <person name="Heinze B."/>
            <person name="Helariutta Y."/>
            <person name="Henrissat B."/>
            <person name="Holligan D."/>
            <person name="Holt R."/>
            <person name="Huang W."/>
            <person name="Islam-Faridi N."/>
            <person name="Jones S."/>
            <person name="Jones-Rhoades M."/>
            <person name="Jorgensen R."/>
            <person name="Joshi C."/>
            <person name="Kangasjarvi J."/>
            <person name="Karlsson J."/>
            <person name="Kelleher C."/>
            <person name="Kirkpatrick R."/>
            <person name="Kirst M."/>
            <person name="Kohler A."/>
            <person name="Kalluri U."/>
            <person name="Larimer F."/>
            <person name="Leebens-Mack J."/>
            <person name="Leple J.C."/>
            <person name="Locascio P."/>
            <person name="Lou Y."/>
            <person name="Lucas S."/>
            <person name="Martin F."/>
            <person name="Montanini B."/>
            <person name="Napoli C."/>
            <person name="Nelson D.R."/>
            <person name="Nelson C."/>
            <person name="Nieminen K."/>
            <person name="Nilsson O."/>
            <person name="Pereda V."/>
            <person name="Peter G."/>
            <person name="Philippe R."/>
            <person name="Pilate G."/>
            <person name="Poliakov A."/>
            <person name="Razumovskaya J."/>
            <person name="Richardson P."/>
            <person name="Rinaldi C."/>
            <person name="Ritland K."/>
            <person name="Rouze P."/>
            <person name="Ryaboy D."/>
            <person name="Schmutz J."/>
            <person name="Schrader J."/>
            <person name="Segerman B."/>
            <person name="Shin H."/>
            <person name="Siddiqui A."/>
            <person name="Sterky F."/>
            <person name="Terry A."/>
            <person name="Tsai C.J."/>
            <person name="Uberbacher E."/>
            <person name="Unneberg P."/>
            <person name="Vahala J."/>
            <person name="Wall K."/>
            <person name="Wessler S."/>
            <person name="Yang G."/>
            <person name="Yin T."/>
            <person name="Douglas C."/>
            <person name="Marra M."/>
            <person name="Sandberg G."/>
            <person name="Van de Peer Y."/>
            <person name="Rokhsar D."/>
        </authorList>
    </citation>
    <scope>NUCLEOTIDE SEQUENCE [LARGE SCALE GENOMIC DNA]</scope>
    <source>
        <strain evidence="2">cv. Nisqually</strain>
    </source>
</reference>
<keyword evidence="2" id="KW-1185">Reference proteome</keyword>
<evidence type="ECO:0000313" key="2">
    <source>
        <dbReference type="Proteomes" id="UP000006729"/>
    </source>
</evidence>
<organism evidence="1 2">
    <name type="scientific">Populus trichocarpa</name>
    <name type="common">Western balsam poplar</name>
    <name type="synonym">Populus balsamifera subsp. trichocarpa</name>
    <dbReference type="NCBI Taxonomy" id="3694"/>
    <lineage>
        <taxon>Eukaryota</taxon>
        <taxon>Viridiplantae</taxon>
        <taxon>Streptophyta</taxon>
        <taxon>Embryophyta</taxon>
        <taxon>Tracheophyta</taxon>
        <taxon>Spermatophyta</taxon>
        <taxon>Magnoliopsida</taxon>
        <taxon>eudicotyledons</taxon>
        <taxon>Gunneridae</taxon>
        <taxon>Pentapetalae</taxon>
        <taxon>rosids</taxon>
        <taxon>fabids</taxon>
        <taxon>Malpighiales</taxon>
        <taxon>Salicaceae</taxon>
        <taxon>Saliceae</taxon>
        <taxon>Populus</taxon>
    </lineage>
</organism>
<dbReference type="HOGENOM" id="CLU_2254753_0_0_1"/>
<gene>
    <name evidence="1" type="ORF">POPTR_001G174000</name>
</gene>
<proteinExistence type="predicted"/>
<evidence type="ECO:0000313" key="1">
    <source>
        <dbReference type="EMBL" id="PNT55110.1"/>
    </source>
</evidence>
<name>U5GQ50_POPTR</name>
<protein>
    <submittedName>
        <fullName evidence="1">Uncharacterized protein</fullName>
    </submittedName>
</protein>
<dbReference type="InParanoid" id="U5GQ50"/>
<dbReference type="Proteomes" id="UP000006729">
    <property type="component" value="Chromosome 1"/>
</dbReference>
<dbReference type="AlphaFoldDB" id="U5GQ50"/>